<dbReference type="FunFam" id="3.40.50.300:FF:001179">
    <property type="entry name" value="Rho family GTPase"/>
    <property type="match status" value="1"/>
</dbReference>
<dbReference type="InterPro" id="IPR001806">
    <property type="entry name" value="Small_GTPase"/>
</dbReference>
<dbReference type="OrthoDB" id="8830751at2759"/>
<evidence type="ECO:0000256" key="2">
    <source>
        <dbReference type="ARBA" id="ARBA00022741"/>
    </source>
</evidence>
<evidence type="ECO:0000256" key="3">
    <source>
        <dbReference type="ARBA" id="ARBA00023134"/>
    </source>
</evidence>
<reference evidence="4" key="1">
    <citation type="submission" date="2019-06" db="EMBL/GenBank/DDBJ databases">
        <authorList>
            <person name="Zheng W."/>
        </authorList>
    </citation>
    <scope>NUCLEOTIDE SEQUENCE</scope>
    <source>
        <strain evidence="4">QDHG01</strain>
    </source>
</reference>
<dbReference type="SMART" id="SM00173">
    <property type="entry name" value="RAS"/>
    <property type="match status" value="1"/>
</dbReference>
<dbReference type="PROSITE" id="PS51419">
    <property type="entry name" value="RAB"/>
    <property type="match status" value="1"/>
</dbReference>
<dbReference type="InterPro" id="IPR005225">
    <property type="entry name" value="Small_GTP-bd"/>
</dbReference>
<dbReference type="Proteomes" id="UP000785679">
    <property type="component" value="Unassembled WGS sequence"/>
</dbReference>
<dbReference type="PANTHER" id="PTHR24072">
    <property type="entry name" value="RHO FAMILY GTPASE"/>
    <property type="match status" value="1"/>
</dbReference>
<dbReference type="InterPro" id="IPR003578">
    <property type="entry name" value="Small_GTPase_Rho"/>
</dbReference>
<evidence type="ECO:0000313" key="4">
    <source>
        <dbReference type="EMBL" id="TNV75619.1"/>
    </source>
</evidence>
<dbReference type="SMART" id="SM00174">
    <property type="entry name" value="RHO"/>
    <property type="match status" value="1"/>
</dbReference>
<dbReference type="EMBL" id="RRYP01015183">
    <property type="protein sequence ID" value="TNV75619.1"/>
    <property type="molecule type" value="Genomic_DNA"/>
</dbReference>
<dbReference type="GO" id="GO:0003924">
    <property type="term" value="F:GTPase activity"/>
    <property type="evidence" value="ECO:0007669"/>
    <property type="project" value="InterPro"/>
</dbReference>
<dbReference type="Gene3D" id="3.40.50.300">
    <property type="entry name" value="P-loop containing nucleotide triphosphate hydrolases"/>
    <property type="match status" value="1"/>
</dbReference>
<comment type="caution">
    <text evidence="4">The sequence shown here is derived from an EMBL/GenBank/DDBJ whole genome shotgun (WGS) entry which is preliminary data.</text>
</comment>
<dbReference type="AlphaFoldDB" id="A0A8J8SYK0"/>
<sequence>MVDAQVNKFKPIKMVVIGDGGVGKTSLIKCYIHDQFPEEHVPTVLDCYRTEVSIDNRPLTLQIWDSAGQDDYSRLRPLGYADADVFLLCYSVADKDSYKNVDLKWLPELRTSAPSVPIILVGTKMDRRGDGSATNSVSSSEGTTLQQKHSFFAFVECSAKMLTNYKMSFDKAILSVLKHREKSGQKIKKKKKGCEIF</sequence>
<dbReference type="SMART" id="SM00175">
    <property type="entry name" value="RAB"/>
    <property type="match status" value="1"/>
</dbReference>
<proteinExistence type="inferred from homology"/>
<organism evidence="4 5">
    <name type="scientific">Halteria grandinella</name>
    <dbReference type="NCBI Taxonomy" id="5974"/>
    <lineage>
        <taxon>Eukaryota</taxon>
        <taxon>Sar</taxon>
        <taxon>Alveolata</taxon>
        <taxon>Ciliophora</taxon>
        <taxon>Intramacronucleata</taxon>
        <taxon>Spirotrichea</taxon>
        <taxon>Stichotrichia</taxon>
        <taxon>Sporadotrichida</taxon>
        <taxon>Halteriidae</taxon>
        <taxon>Halteria</taxon>
    </lineage>
</organism>
<dbReference type="Pfam" id="PF00071">
    <property type="entry name" value="Ras"/>
    <property type="match status" value="1"/>
</dbReference>
<dbReference type="InterPro" id="IPR027417">
    <property type="entry name" value="P-loop_NTPase"/>
</dbReference>
<keyword evidence="5" id="KW-1185">Reference proteome</keyword>
<dbReference type="PROSITE" id="PS51420">
    <property type="entry name" value="RHO"/>
    <property type="match status" value="1"/>
</dbReference>
<dbReference type="NCBIfam" id="TIGR00231">
    <property type="entry name" value="small_GTP"/>
    <property type="match status" value="1"/>
</dbReference>
<evidence type="ECO:0000313" key="5">
    <source>
        <dbReference type="Proteomes" id="UP000785679"/>
    </source>
</evidence>
<keyword evidence="2" id="KW-0547">Nucleotide-binding</keyword>
<dbReference type="SUPFAM" id="SSF52540">
    <property type="entry name" value="P-loop containing nucleoside triphosphate hydrolases"/>
    <property type="match status" value="1"/>
</dbReference>
<comment type="similarity">
    <text evidence="1">Belongs to the small GTPase superfamily. Rho family.</text>
</comment>
<keyword evidence="3" id="KW-0342">GTP-binding</keyword>
<dbReference type="GO" id="GO:0005525">
    <property type="term" value="F:GTP binding"/>
    <property type="evidence" value="ECO:0007669"/>
    <property type="project" value="UniProtKB-KW"/>
</dbReference>
<protein>
    <submittedName>
        <fullName evidence="4">Uncharacterized protein</fullName>
    </submittedName>
</protein>
<dbReference type="PRINTS" id="PR00449">
    <property type="entry name" value="RASTRNSFRMNG"/>
</dbReference>
<dbReference type="GO" id="GO:0007264">
    <property type="term" value="P:small GTPase-mediated signal transduction"/>
    <property type="evidence" value="ECO:0007669"/>
    <property type="project" value="InterPro"/>
</dbReference>
<dbReference type="PROSITE" id="PS51421">
    <property type="entry name" value="RAS"/>
    <property type="match status" value="1"/>
</dbReference>
<name>A0A8J8SYK0_HALGN</name>
<evidence type="ECO:0000256" key="1">
    <source>
        <dbReference type="ARBA" id="ARBA00010142"/>
    </source>
</evidence>
<dbReference type="CDD" id="cd00157">
    <property type="entry name" value="Rho"/>
    <property type="match status" value="1"/>
</dbReference>
<gene>
    <name evidence="4" type="ORF">FGO68_gene421</name>
</gene>
<accession>A0A8J8SYK0</accession>